<sequence length="74" mass="8348">MGPMTGQHCSLSHFSMAWSIKLQTDLGQNNGRNILPPTKPPNIQVQWWYYISFQLLNPVTEASTCRINILSKSG</sequence>
<protein>
    <submittedName>
        <fullName evidence="1">27000_t:CDS:1</fullName>
    </submittedName>
</protein>
<evidence type="ECO:0000313" key="2">
    <source>
        <dbReference type="Proteomes" id="UP000789405"/>
    </source>
</evidence>
<comment type="caution">
    <text evidence="1">The sequence shown here is derived from an EMBL/GenBank/DDBJ whole genome shotgun (WGS) entry which is preliminary data.</text>
</comment>
<dbReference type="Proteomes" id="UP000789405">
    <property type="component" value="Unassembled WGS sequence"/>
</dbReference>
<dbReference type="EMBL" id="CAJVPY010003800">
    <property type="protein sequence ID" value="CAG8602223.1"/>
    <property type="molecule type" value="Genomic_DNA"/>
</dbReference>
<keyword evidence="2" id="KW-1185">Reference proteome</keyword>
<accession>A0A9N9CKJ3</accession>
<name>A0A9N9CKJ3_9GLOM</name>
<proteinExistence type="predicted"/>
<gene>
    <name evidence="1" type="ORF">DERYTH_LOCUS7703</name>
</gene>
<organism evidence="1 2">
    <name type="scientific">Dentiscutata erythropus</name>
    <dbReference type="NCBI Taxonomy" id="1348616"/>
    <lineage>
        <taxon>Eukaryota</taxon>
        <taxon>Fungi</taxon>
        <taxon>Fungi incertae sedis</taxon>
        <taxon>Mucoromycota</taxon>
        <taxon>Glomeromycotina</taxon>
        <taxon>Glomeromycetes</taxon>
        <taxon>Diversisporales</taxon>
        <taxon>Gigasporaceae</taxon>
        <taxon>Dentiscutata</taxon>
    </lineage>
</organism>
<evidence type="ECO:0000313" key="1">
    <source>
        <dbReference type="EMBL" id="CAG8602223.1"/>
    </source>
</evidence>
<dbReference type="AlphaFoldDB" id="A0A9N9CKJ3"/>
<reference evidence="1" key="1">
    <citation type="submission" date="2021-06" db="EMBL/GenBank/DDBJ databases">
        <authorList>
            <person name="Kallberg Y."/>
            <person name="Tangrot J."/>
            <person name="Rosling A."/>
        </authorList>
    </citation>
    <scope>NUCLEOTIDE SEQUENCE</scope>
    <source>
        <strain evidence="1">MA453B</strain>
    </source>
</reference>